<dbReference type="AlphaFoldDB" id="A0AAU8LSW4"/>
<dbReference type="Gene3D" id="1.20.120.30">
    <property type="entry name" value="Aspartate receptor, ligand-binding domain"/>
    <property type="match status" value="1"/>
</dbReference>
<evidence type="ECO:0000313" key="2">
    <source>
        <dbReference type="EMBL" id="XCN71981.1"/>
    </source>
</evidence>
<name>A0AAU8LSW4_9BACT</name>
<dbReference type="InterPro" id="IPR025991">
    <property type="entry name" value="Chemoreceptor_zinc-bind_dom"/>
</dbReference>
<proteinExistence type="predicted"/>
<accession>A0AAU8LSW4</accession>
<gene>
    <name evidence="2" type="ORF">Q3M24_16955</name>
</gene>
<dbReference type="Pfam" id="PF13682">
    <property type="entry name" value="CZB"/>
    <property type="match status" value="1"/>
</dbReference>
<reference evidence="2" key="1">
    <citation type="journal article" date="2024" name="Syst. Appl. Microbiol.">
        <title>First single-strain enrichments of Electrothrix cable bacteria, description of E. aestuarii sp. nov. and E. rattekaaiensis sp. nov., and proposal of a cable bacteria taxonomy following the rules of the SeqCode.</title>
        <authorList>
            <person name="Plum-Jensen L.E."/>
            <person name="Schramm A."/>
            <person name="Marshall I.P.G."/>
        </authorList>
    </citation>
    <scope>NUCLEOTIDE SEQUENCE</scope>
    <source>
        <strain evidence="2">Rat1</strain>
    </source>
</reference>
<organism evidence="2">
    <name type="scientific">Candidatus Electrothrix aestuarii</name>
    <dbReference type="NCBI Taxonomy" id="3062594"/>
    <lineage>
        <taxon>Bacteria</taxon>
        <taxon>Pseudomonadati</taxon>
        <taxon>Thermodesulfobacteriota</taxon>
        <taxon>Desulfobulbia</taxon>
        <taxon>Desulfobulbales</taxon>
        <taxon>Desulfobulbaceae</taxon>
        <taxon>Candidatus Electrothrix</taxon>
    </lineage>
</organism>
<sequence length="122" mass="14176">MDVTNLQVGMIAHLQWKSKLADFFYGVEELTLSDVPDHTSCDFGKLFYSTVLDEFSDFEEINLLERLHKEVHDDIKTLIQMPEAERRGPAGKQALEEFKKKSDSLVEIMEHLEVQVRNRAQH</sequence>
<protein>
    <submittedName>
        <fullName evidence="2">CZB domain-containing protein</fullName>
    </submittedName>
</protein>
<feature type="domain" description="Chemoreceptor zinc-binding" evidence="1">
    <location>
        <begin position="13"/>
        <end position="77"/>
    </location>
</feature>
<dbReference type="EMBL" id="CP159373">
    <property type="protein sequence ID" value="XCN71981.1"/>
    <property type="molecule type" value="Genomic_DNA"/>
</dbReference>
<reference evidence="2" key="2">
    <citation type="submission" date="2024-06" db="EMBL/GenBank/DDBJ databases">
        <authorList>
            <person name="Plum-Jensen L.E."/>
            <person name="Schramm A."/>
            <person name="Marshall I.P.G."/>
        </authorList>
    </citation>
    <scope>NUCLEOTIDE SEQUENCE</scope>
    <source>
        <strain evidence="2">Rat1</strain>
    </source>
</reference>
<dbReference type="KEGG" id="eaj:Q3M24_16955"/>
<evidence type="ECO:0000259" key="1">
    <source>
        <dbReference type="Pfam" id="PF13682"/>
    </source>
</evidence>